<dbReference type="PANTHER" id="PTHR13789">
    <property type="entry name" value="MONOOXYGENASE"/>
    <property type="match status" value="1"/>
</dbReference>
<proteinExistence type="predicted"/>
<dbReference type="NCBIfam" id="NF005720">
    <property type="entry name" value="PRK07538.1"/>
    <property type="match status" value="1"/>
</dbReference>
<organism evidence="4 5">
    <name type="scientific">Pararhodobacter aggregans</name>
    <dbReference type="NCBI Taxonomy" id="404875"/>
    <lineage>
        <taxon>Bacteria</taxon>
        <taxon>Pseudomonadati</taxon>
        <taxon>Pseudomonadota</taxon>
        <taxon>Alphaproteobacteria</taxon>
        <taxon>Rhodobacterales</taxon>
        <taxon>Paracoccaceae</taxon>
        <taxon>Pararhodobacter</taxon>
    </lineage>
</organism>
<dbReference type="PRINTS" id="PR00420">
    <property type="entry name" value="RNGMNOXGNASE"/>
</dbReference>
<keyword evidence="5" id="KW-1185">Reference proteome</keyword>
<protein>
    <submittedName>
        <fullName evidence="4">Flavin-dependent oxidoreductase</fullName>
    </submittedName>
</protein>
<accession>A0A2T7UQL7</accession>
<dbReference type="SUPFAM" id="SSF51905">
    <property type="entry name" value="FAD/NAD(P)-binding domain"/>
    <property type="match status" value="1"/>
</dbReference>
<dbReference type="GO" id="GO:0071949">
    <property type="term" value="F:FAD binding"/>
    <property type="evidence" value="ECO:0007669"/>
    <property type="project" value="InterPro"/>
</dbReference>
<keyword evidence="2" id="KW-0503">Monooxygenase</keyword>
<keyword evidence="1" id="KW-0560">Oxidoreductase</keyword>
<evidence type="ECO:0000259" key="3">
    <source>
        <dbReference type="Pfam" id="PF01494"/>
    </source>
</evidence>
<comment type="caution">
    <text evidence="4">The sequence shown here is derived from an EMBL/GenBank/DDBJ whole genome shotgun (WGS) entry which is preliminary data.</text>
</comment>
<dbReference type="AlphaFoldDB" id="A0A2T7UQL7"/>
<dbReference type="Proteomes" id="UP000244810">
    <property type="component" value="Unassembled WGS sequence"/>
</dbReference>
<dbReference type="SUPFAM" id="SSF54373">
    <property type="entry name" value="FAD-linked reductases, C-terminal domain"/>
    <property type="match status" value="1"/>
</dbReference>
<evidence type="ECO:0000313" key="5">
    <source>
        <dbReference type="Proteomes" id="UP000244810"/>
    </source>
</evidence>
<dbReference type="GO" id="GO:0004497">
    <property type="term" value="F:monooxygenase activity"/>
    <property type="evidence" value="ECO:0007669"/>
    <property type="project" value="UniProtKB-KW"/>
</dbReference>
<gene>
    <name evidence="4" type="ORF">DDE23_14740</name>
</gene>
<name>A0A2T7UQL7_9RHOB</name>
<dbReference type="InterPro" id="IPR002938">
    <property type="entry name" value="FAD-bd"/>
</dbReference>
<dbReference type="Gene3D" id="3.50.50.60">
    <property type="entry name" value="FAD/NAD(P)-binding domain"/>
    <property type="match status" value="1"/>
</dbReference>
<dbReference type="OrthoDB" id="4230779at2"/>
<dbReference type="PANTHER" id="PTHR13789:SF268">
    <property type="entry name" value="5-METHYLPHENAZINE-1-CARBOXYLATE 1-MONOOXYGENASE"/>
    <property type="match status" value="1"/>
</dbReference>
<feature type="domain" description="FAD-binding" evidence="3">
    <location>
        <begin position="2"/>
        <end position="352"/>
    </location>
</feature>
<reference evidence="4 5" key="1">
    <citation type="journal article" date="2011" name="Syst. Appl. Microbiol.">
        <title>Defluviimonas denitrificans gen. nov., sp. nov., and Pararhodobacter aggregans gen. nov., sp. nov., non-phototrophic Rhodobacteraceae from the biofilter of a marine aquaculture.</title>
        <authorList>
            <person name="Foesel B.U."/>
            <person name="Drake H.L."/>
            <person name="Schramm A."/>
        </authorList>
    </citation>
    <scope>NUCLEOTIDE SEQUENCE [LARGE SCALE GENOMIC DNA]</scope>
    <source>
        <strain evidence="4 5">D1-19</strain>
    </source>
</reference>
<dbReference type="Pfam" id="PF01494">
    <property type="entry name" value="FAD_binding_3"/>
    <property type="match status" value="1"/>
</dbReference>
<dbReference type="InterPro" id="IPR036188">
    <property type="entry name" value="FAD/NAD-bd_sf"/>
</dbReference>
<dbReference type="RefSeq" id="WP_107752501.1">
    <property type="nucleotide sequence ID" value="NZ_QBKF01000007.1"/>
</dbReference>
<dbReference type="EMBL" id="QDDR01000007">
    <property type="protein sequence ID" value="PVE46929.1"/>
    <property type="molecule type" value="Genomic_DNA"/>
</dbReference>
<evidence type="ECO:0000313" key="4">
    <source>
        <dbReference type="EMBL" id="PVE46929.1"/>
    </source>
</evidence>
<dbReference type="InterPro" id="IPR050493">
    <property type="entry name" value="FAD-dep_Monooxygenase_BioMet"/>
</dbReference>
<evidence type="ECO:0000256" key="2">
    <source>
        <dbReference type="ARBA" id="ARBA00023033"/>
    </source>
</evidence>
<sequence length="403" mass="43119">MVKIIIAGGGIGGLTAGLCLHEAGFEVKVLESVAEIRPLGVGINVMSSASGILRGLGLTEALDAMAIQTRCIEYRTRFGHLIQSDPRNMAAGFPAPQYSIHRGELQFLLLDALRARAGAGAVETGRPVTGYRQDAAGAEVLFADGSSLRGDLVVGAEGLRSPIRAQMHPGDGPLNYEGTMMFRGAVEMPMIGDGRTMVIAGDHDCKFVTYPISEQARRKGRALTNWVAEIRHSAPRHIDDADWRRGATMDYITPFRAFQMPDMDIAAILEATEIVTEFPMIDRDPLPFWTEGRVTLLGDAAHPMYPIGANGASQAVLDARALADALTAAPGPLGLRAYEEARLPIAANVVRANRLGGPEQVLDIAAARVTGPQDRIEDLITQAELDEVAANYRRIAGFTKAGG</sequence>
<dbReference type="Gene3D" id="3.30.9.30">
    <property type="match status" value="1"/>
</dbReference>
<evidence type="ECO:0000256" key="1">
    <source>
        <dbReference type="ARBA" id="ARBA00023002"/>
    </source>
</evidence>